<evidence type="ECO:0000313" key="2">
    <source>
        <dbReference type="Proteomes" id="UP000297245"/>
    </source>
</evidence>
<protein>
    <submittedName>
        <fullName evidence="1">Uncharacterized protein</fullName>
    </submittedName>
</protein>
<accession>A0A4S8LHX9</accession>
<name>A0A4S8LHX9_DENBC</name>
<dbReference type="AlphaFoldDB" id="A0A4S8LHX9"/>
<dbReference type="EMBL" id="ML179402">
    <property type="protein sequence ID" value="THU88634.1"/>
    <property type="molecule type" value="Genomic_DNA"/>
</dbReference>
<gene>
    <name evidence="1" type="ORF">K435DRAFT_803366</name>
</gene>
<organism evidence="1 2">
    <name type="scientific">Dendrothele bispora (strain CBS 962.96)</name>
    <dbReference type="NCBI Taxonomy" id="1314807"/>
    <lineage>
        <taxon>Eukaryota</taxon>
        <taxon>Fungi</taxon>
        <taxon>Dikarya</taxon>
        <taxon>Basidiomycota</taxon>
        <taxon>Agaricomycotina</taxon>
        <taxon>Agaricomycetes</taxon>
        <taxon>Agaricomycetidae</taxon>
        <taxon>Agaricales</taxon>
        <taxon>Agaricales incertae sedis</taxon>
        <taxon>Dendrothele</taxon>
    </lineage>
</organism>
<dbReference type="Proteomes" id="UP000297245">
    <property type="component" value="Unassembled WGS sequence"/>
</dbReference>
<sequence>MVEVEFRHILGTLFQELFGISTQRPSVTLEKMFCVIGITVVIQRLPISLFPPGSQSQPSVCEETGMLGLYEIIPYYNRITLRRVCVPYYSGSSVDYNYYRYMVYDTYHLSHSKLAFGFGLVPSWDRAASLVLSKFHLAFGFESELELVECFFKYNA</sequence>
<proteinExistence type="predicted"/>
<keyword evidence="2" id="KW-1185">Reference proteome</keyword>
<evidence type="ECO:0000313" key="1">
    <source>
        <dbReference type="EMBL" id="THU88634.1"/>
    </source>
</evidence>
<reference evidence="1 2" key="1">
    <citation type="journal article" date="2019" name="Nat. Ecol. Evol.">
        <title>Megaphylogeny resolves global patterns of mushroom evolution.</title>
        <authorList>
            <person name="Varga T."/>
            <person name="Krizsan K."/>
            <person name="Foldi C."/>
            <person name="Dima B."/>
            <person name="Sanchez-Garcia M."/>
            <person name="Sanchez-Ramirez S."/>
            <person name="Szollosi G.J."/>
            <person name="Szarkandi J.G."/>
            <person name="Papp V."/>
            <person name="Albert L."/>
            <person name="Andreopoulos W."/>
            <person name="Angelini C."/>
            <person name="Antonin V."/>
            <person name="Barry K.W."/>
            <person name="Bougher N.L."/>
            <person name="Buchanan P."/>
            <person name="Buyck B."/>
            <person name="Bense V."/>
            <person name="Catcheside P."/>
            <person name="Chovatia M."/>
            <person name="Cooper J."/>
            <person name="Damon W."/>
            <person name="Desjardin D."/>
            <person name="Finy P."/>
            <person name="Geml J."/>
            <person name="Haridas S."/>
            <person name="Hughes K."/>
            <person name="Justo A."/>
            <person name="Karasinski D."/>
            <person name="Kautmanova I."/>
            <person name="Kiss B."/>
            <person name="Kocsube S."/>
            <person name="Kotiranta H."/>
            <person name="LaButti K.M."/>
            <person name="Lechner B.E."/>
            <person name="Liimatainen K."/>
            <person name="Lipzen A."/>
            <person name="Lukacs Z."/>
            <person name="Mihaltcheva S."/>
            <person name="Morgado L.N."/>
            <person name="Niskanen T."/>
            <person name="Noordeloos M.E."/>
            <person name="Ohm R.A."/>
            <person name="Ortiz-Santana B."/>
            <person name="Ovrebo C."/>
            <person name="Racz N."/>
            <person name="Riley R."/>
            <person name="Savchenko A."/>
            <person name="Shiryaev A."/>
            <person name="Soop K."/>
            <person name="Spirin V."/>
            <person name="Szebenyi C."/>
            <person name="Tomsovsky M."/>
            <person name="Tulloss R.E."/>
            <person name="Uehling J."/>
            <person name="Grigoriev I.V."/>
            <person name="Vagvolgyi C."/>
            <person name="Papp T."/>
            <person name="Martin F.M."/>
            <person name="Miettinen O."/>
            <person name="Hibbett D.S."/>
            <person name="Nagy L.G."/>
        </authorList>
    </citation>
    <scope>NUCLEOTIDE SEQUENCE [LARGE SCALE GENOMIC DNA]</scope>
    <source>
        <strain evidence="1 2">CBS 962.96</strain>
    </source>
</reference>